<keyword evidence="5 8" id="KW-0560">Oxidoreductase</keyword>
<evidence type="ECO:0000256" key="8">
    <source>
        <dbReference type="RuleBase" id="RU000461"/>
    </source>
</evidence>
<comment type="cofactor">
    <cofactor evidence="1">
        <name>heme</name>
        <dbReference type="ChEBI" id="CHEBI:30413"/>
    </cofactor>
</comment>
<dbReference type="Proteomes" id="UP001217089">
    <property type="component" value="Unassembled WGS sequence"/>
</dbReference>
<proteinExistence type="inferred from homology"/>
<sequence>MLTRIRLTSILQSVRSGPGRAVISLRSEATVNKNAVSTKPFENVPTRTGIYSWKYIGLILQMKPFTKNSSYGEFVHGLHREYGDIFKQRVGKGWVVYLFNPADIEVVLREESRYPYKSPLVLSSIFEKRKNIRPSLASLNGEEWRSRRQVAQEKMLRPAAVRNYAPLINDVADDFMVILKAEGRMKDTLRMMMSYATESIGMLCFNKRLGCLQRSRESDELMFHVRQLFHQLADSNINEALDRIQKSEENQDEPNLLKELLLDERIGPADTQRVIMTLFNAGIESTSNNLTCFLYHLAKYPEVQDKLYNEVMTKMQSTDGNIDYSALNSMPYMTACVRESFRVIFPVMLGPLRIIEKPMVLGGYNIPSWTPIHLCSQIACQDSRNFDGPTIFRPERWLRDESGKRNIHPFVFLPFGFGVRNCLGQRFALQEMYIFTAKLLKHFRLKLPPGTEEEDLQYHYKTFVLPSNTVDIILEER</sequence>
<gene>
    <name evidence="9" type="ORF">KUTeg_019131</name>
</gene>
<dbReference type="EMBL" id="JARBDR010000917">
    <property type="protein sequence ID" value="KAJ8302735.1"/>
    <property type="molecule type" value="Genomic_DNA"/>
</dbReference>
<dbReference type="InterPro" id="IPR050479">
    <property type="entry name" value="CYP11_CYP27_families"/>
</dbReference>
<dbReference type="PRINTS" id="PR00463">
    <property type="entry name" value="EP450I"/>
</dbReference>
<protein>
    <submittedName>
        <fullName evidence="9">Uncharacterized protein</fullName>
    </submittedName>
</protein>
<dbReference type="Pfam" id="PF00067">
    <property type="entry name" value="p450"/>
    <property type="match status" value="2"/>
</dbReference>
<evidence type="ECO:0000256" key="4">
    <source>
        <dbReference type="ARBA" id="ARBA00022723"/>
    </source>
</evidence>
<dbReference type="InterPro" id="IPR002401">
    <property type="entry name" value="Cyt_P450_E_grp-I"/>
</dbReference>
<evidence type="ECO:0000313" key="10">
    <source>
        <dbReference type="Proteomes" id="UP001217089"/>
    </source>
</evidence>
<reference evidence="9 10" key="1">
    <citation type="submission" date="2022-12" db="EMBL/GenBank/DDBJ databases">
        <title>Chromosome-level genome of Tegillarca granosa.</title>
        <authorList>
            <person name="Kim J."/>
        </authorList>
    </citation>
    <scope>NUCLEOTIDE SEQUENCE [LARGE SCALE GENOMIC DNA]</scope>
    <source>
        <strain evidence="9">Teg-2019</strain>
        <tissue evidence="9">Adductor muscle</tissue>
    </source>
</reference>
<dbReference type="InterPro" id="IPR036396">
    <property type="entry name" value="Cyt_P450_sf"/>
</dbReference>
<name>A0ABQ9EC30_TEGGR</name>
<keyword evidence="7 8" id="KW-0503">Monooxygenase</keyword>
<evidence type="ECO:0000256" key="7">
    <source>
        <dbReference type="ARBA" id="ARBA00023033"/>
    </source>
</evidence>
<evidence type="ECO:0000256" key="5">
    <source>
        <dbReference type="ARBA" id="ARBA00023002"/>
    </source>
</evidence>
<evidence type="ECO:0000256" key="2">
    <source>
        <dbReference type="ARBA" id="ARBA00010617"/>
    </source>
</evidence>
<comment type="similarity">
    <text evidence="2 8">Belongs to the cytochrome P450 family.</text>
</comment>
<dbReference type="PROSITE" id="PS00086">
    <property type="entry name" value="CYTOCHROME_P450"/>
    <property type="match status" value="1"/>
</dbReference>
<dbReference type="SUPFAM" id="SSF48264">
    <property type="entry name" value="Cytochrome P450"/>
    <property type="match status" value="1"/>
</dbReference>
<evidence type="ECO:0000256" key="3">
    <source>
        <dbReference type="ARBA" id="ARBA00022617"/>
    </source>
</evidence>
<evidence type="ECO:0000256" key="6">
    <source>
        <dbReference type="ARBA" id="ARBA00023004"/>
    </source>
</evidence>
<organism evidence="9 10">
    <name type="scientific">Tegillarca granosa</name>
    <name type="common">Malaysian cockle</name>
    <name type="synonym">Anadara granosa</name>
    <dbReference type="NCBI Taxonomy" id="220873"/>
    <lineage>
        <taxon>Eukaryota</taxon>
        <taxon>Metazoa</taxon>
        <taxon>Spiralia</taxon>
        <taxon>Lophotrochozoa</taxon>
        <taxon>Mollusca</taxon>
        <taxon>Bivalvia</taxon>
        <taxon>Autobranchia</taxon>
        <taxon>Pteriomorphia</taxon>
        <taxon>Arcoida</taxon>
        <taxon>Arcoidea</taxon>
        <taxon>Arcidae</taxon>
        <taxon>Tegillarca</taxon>
    </lineage>
</organism>
<dbReference type="PANTHER" id="PTHR24279">
    <property type="entry name" value="CYTOCHROME P450"/>
    <property type="match status" value="1"/>
</dbReference>
<keyword evidence="3 8" id="KW-0349">Heme</keyword>
<evidence type="ECO:0000313" key="9">
    <source>
        <dbReference type="EMBL" id="KAJ8302735.1"/>
    </source>
</evidence>
<keyword evidence="6 8" id="KW-0408">Iron</keyword>
<dbReference type="PRINTS" id="PR00385">
    <property type="entry name" value="P450"/>
</dbReference>
<dbReference type="PANTHER" id="PTHR24279:SF120">
    <property type="entry name" value="CYTOCHROME P450"/>
    <property type="match status" value="1"/>
</dbReference>
<comment type="caution">
    <text evidence="9">The sequence shown here is derived from an EMBL/GenBank/DDBJ whole genome shotgun (WGS) entry which is preliminary data.</text>
</comment>
<dbReference type="Gene3D" id="1.10.630.10">
    <property type="entry name" value="Cytochrome P450"/>
    <property type="match status" value="1"/>
</dbReference>
<evidence type="ECO:0000256" key="1">
    <source>
        <dbReference type="ARBA" id="ARBA00001971"/>
    </source>
</evidence>
<keyword evidence="4 8" id="KW-0479">Metal-binding</keyword>
<dbReference type="InterPro" id="IPR001128">
    <property type="entry name" value="Cyt_P450"/>
</dbReference>
<accession>A0ABQ9EC30</accession>
<dbReference type="InterPro" id="IPR017972">
    <property type="entry name" value="Cyt_P450_CS"/>
</dbReference>
<dbReference type="CDD" id="cd11054">
    <property type="entry name" value="CYP24A1-like"/>
    <property type="match status" value="1"/>
</dbReference>
<keyword evidence="10" id="KW-1185">Reference proteome</keyword>